<dbReference type="Gene3D" id="3.90.180.10">
    <property type="entry name" value="Medium-chain alcohol dehydrogenases, catalytic domain"/>
    <property type="match status" value="1"/>
</dbReference>
<accession>A0A3N2GV72</accession>
<reference evidence="8 9" key="1">
    <citation type="submission" date="2018-11" db="EMBL/GenBank/DDBJ databases">
        <title>Sequencing the genomes of 1000 actinobacteria strains.</title>
        <authorList>
            <person name="Klenk H.-P."/>
        </authorList>
    </citation>
    <scope>NUCLEOTIDE SEQUENCE [LARGE SCALE GENOMIC DNA]</scope>
    <source>
        <strain evidence="8 9">DSM 44348</strain>
    </source>
</reference>
<keyword evidence="3" id="KW-0479">Metal-binding</keyword>
<keyword evidence="5" id="KW-0560">Oxidoreductase</keyword>
<dbReference type="PANTHER" id="PTHR43350">
    <property type="entry name" value="NAD-DEPENDENT ALCOHOL DEHYDROGENASE"/>
    <property type="match status" value="1"/>
</dbReference>
<evidence type="ECO:0000313" key="9">
    <source>
        <dbReference type="Proteomes" id="UP000274843"/>
    </source>
</evidence>
<sequence>MKQVVQNYKSGELALLDVEAPACKPGGVLVRTAFSLISTGTEMMKVSEASMSMLGKARSRPDQVAKVVQSVATNGVGATYRKVMNRLDSYTPLGYSLCGVVEEVGPGLEGTVDVGDLVACAGNEHALHSELNWVPKNLYTRVPAGVAPRHASFATVGAIAMQGVRRGEPQLGDVALVIGLGLIGQLVVQLLAASGVRVVGVDPDQERCKLAERLGASVCGHPGSGDVEITVGELTGGHGVDQVYLAAGGSTNEPVELAAKLARDRGRVVDIGKCRLDLPWNAYYEKELDVRFSRSYGPGRYDPEYELDGRDYPIGYVRWTERRNLECFLDLIARGRVDVEPLVSHVADFSTAVETYRRLNEGELKAVAVLFRYPDVETGQDEPALVAEVPKREPIRTSQRMGKVRTAFIGAGNYASSMLLPHLAEREDVELRRVVTTSALSGANAKRKFGFAEATTDVDATLADPEIDAVFVVTRHSSHAELTRRALLAGKAVFVEKPLALSEAELGKVLGAIEESGNDRLQVGFNRRFAPLLHEATGRFGRRIGAASVRYLVNAGRLEHGSWYNQAGSEGTRFAGEGGHFIDTVSWLLDADPVSVYACATPDQQDLQVVLRYPDGSTATISYATSGSTSFAKETLDVVADGKVLKFDDFARASVYGRKRWTSSRLPKGRDKGQHAELDAFVTAVTSGGPMPVPLESLVATTLATLAVQTSLATGVPVKIGTPS</sequence>
<dbReference type="SUPFAM" id="SSF50129">
    <property type="entry name" value="GroES-like"/>
    <property type="match status" value="1"/>
</dbReference>
<evidence type="ECO:0000259" key="6">
    <source>
        <dbReference type="Pfam" id="PF00107"/>
    </source>
</evidence>
<evidence type="ECO:0000256" key="4">
    <source>
        <dbReference type="ARBA" id="ARBA00022833"/>
    </source>
</evidence>
<dbReference type="CDD" id="cd08255">
    <property type="entry name" value="2-desacetyl-2-hydroxyethyl_bacteriochlorophyllide_like"/>
    <property type="match status" value="1"/>
</dbReference>
<evidence type="ECO:0000313" key="8">
    <source>
        <dbReference type="EMBL" id="ROS40518.1"/>
    </source>
</evidence>
<dbReference type="Pfam" id="PF01408">
    <property type="entry name" value="GFO_IDH_MocA"/>
    <property type="match status" value="1"/>
</dbReference>
<comment type="caution">
    <text evidence="8">The sequence shown here is derived from an EMBL/GenBank/DDBJ whole genome shotgun (WGS) entry which is preliminary data.</text>
</comment>
<dbReference type="SUPFAM" id="SSF51735">
    <property type="entry name" value="NAD(P)-binding Rossmann-fold domains"/>
    <property type="match status" value="2"/>
</dbReference>
<dbReference type="InterPro" id="IPR000683">
    <property type="entry name" value="Gfo/Idh/MocA-like_OxRdtase_N"/>
</dbReference>
<evidence type="ECO:0000256" key="2">
    <source>
        <dbReference type="ARBA" id="ARBA00008072"/>
    </source>
</evidence>
<dbReference type="GO" id="GO:0016491">
    <property type="term" value="F:oxidoreductase activity"/>
    <property type="evidence" value="ECO:0007669"/>
    <property type="project" value="UniProtKB-KW"/>
</dbReference>
<evidence type="ECO:0000259" key="7">
    <source>
        <dbReference type="Pfam" id="PF01408"/>
    </source>
</evidence>
<keyword evidence="9" id="KW-1185">Reference proteome</keyword>
<dbReference type="InterPro" id="IPR013149">
    <property type="entry name" value="ADH-like_C"/>
</dbReference>
<feature type="domain" description="Alcohol dehydrogenase-like C-terminal" evidence="6">
    <location>
        <begin position="183"/>
        <end position="301"/>
    </location>
</feature>
<dbReference type="AlphaFoldDB" id="A0A3N2GV72"/>
<dbReference type="RefSeq" id="WP_123684059.1">
    <property type="nucleotide sequence ID" value="NZ_RKHY01000001.1"/>
</dbReference>
<dbReference type="Gene3D" id="3.30.360.10">
    <property type="entry name" value="Dihydrodipicolinate Reductase, domain 2"/>
    <property type="match status" value="1"/>
</dbReference>
<dbReference type="Gene3D" id="3.40.50.720">
    <property type="entry name" value="NAD(P)-binding Rossmann-like Domain"/>
    <property type="match status" value="2"/>
</dbReference>
<dbReference type="GeneID" id="301844243"/>
<feature type="domain" description="Gfo/Idh/MocA-like oxidoreductase N-terminal" evidence="7">
    <location>
        <begin position="405"/>
        <end position="525"/>
    </location>
</feature>
<gene>
    <name evidence="8" type="ORF">EDD35_2855</name>
</gene>
<dbReference type="EMBL" id="RKHY01000001">
    <property type="protein sequence ID" value="ROS40518.1"/>
    <property type="molecule type" value="Genomic_DNA"/>
</dbReference>
<dbReference type="GO" id="GO:0000166">
    <property type="term" value="F:nucleotide binding"/>
    <property type="evidence" value="ECO:0007669"/>
    <property type="project" value="InterPro"/>
</dbReference>
<dbReference type="Pfam" id="PF00107">
    <property type="entry name" value="ADH_zinc_N"/>
    <property type="match status" value="1"/>
</dbReference>
<dbReference type="SUPFAM" id="SSF55347">
    <property type="entry name" value="Glyceraldehyde-3-phosphate dehydrogenase-like, C-terminal domain"/>
    <property type="match status" value="1"/>
</dbReference>
<keyword evidence="4" id="KW-0862">Zinc</keyword>
<protein>
    <submittedName>
        <fullName evidence="8">Putative dehydrogenase</fullName>
    </submittedName>
</protein>
<dbReference type="Proteomes" id="UP000274843">
    <property type="component" value="Unassembled WGS sequence"/>
</dbReference>
<evidence type="ECO:0000256" key="3">
    <source>
        <dbReference type="ARBA" id="ARBA00022723"/>
    </source>
</evidence>
<proteinExistence type="inferred from homology"/>
<dbReference type="GO" id="GO:0046872">
    <property type="term" value="F:metal ion binding"/>
    <property type="evidence" value="ECO:0007669"/>
    <property type="project" value="UniProtKB-KW"/>
</dbReference>
<evidence type="ECO:0000256" key="5">
    <source>
        <dbReference type="ARBA" id="ARBA00023002"/>
    </source>
</evidence>
<evidence type="ECO:0000256" key="1">
    <source>
        <dbReference type="ARBA" id="ARBA00001947"/>
    </source>
</evidence>
<dbReference type="InterPro" id="IPR011032">
    <property type="entry name" value="GroES-like_sf"/>
</dbReference>
<dbReference type="InterPro" id="IPR036291">
    <property type="entry name" value="NAD(P)-bd_dom_sf"/>
</dbReference>
<comment type="similarity">
    <text evidence="2">Belongs to the zinc-containing alcohol dehydrogenase family.</text>
</comment>
<comment type="cofactor">
    <cofactor evidence="1">
        <name>Zn(2+)</name>
        <dbReference type="ChEBI" id="CHEBI:29105"/>
    </cofactor>
</comment>
<organism evidence="8 9">
    <name type="scientific">Amycolatopsis thermoflava</name>
    <dbReference type="NCBI Taxonomy" id="84480"/>
    <lineage>
        <taxon>Bacteria</taxon>
        <taxon>Bacillati</taxon>
        <taxon>Actinomycetota</taxon>
        <taxon>Actinomycetes</taxon>
        <taxon>Pseudonocardiales</taxon>
        <taxon>Pseudonocardiaceae</taxon>
        <taxon>Amycolatopsis</taxon>
        <taxon>Amycolatopsis methanolica group</taxon>
    </lineage>
</organism>
<dbReference type="PANTHER" id="PTHR43350:SF19">
    <property type="entry name" value="D-GULOSIDE 3-DEHYDROGENASE"/>
    <property type="match status" value="1"/>
</dbReference>
<name>A0A3N2GV72_9PSEU</name>